<organism evidence="2 3">
    <name type="scientific">Amycolatopsis thailandensis</name>
    <dbReference type="NCBI Taxonomy" id="589330"/>
    <lineage>
        <taxon>Bacteria</taxon>
        <taxon>Bacillati</taxon>
        <taxon>Actinomycetota</taxon>
        <taxon>Actinomycetes</taxon>
        <taxon>Pseudonocardiales</taxon>
        <taxon>Pseudonocardiaceae</taxon>
        <taxon>Amycolatopsis</taxon>
    </lineage>
</organism>
<evidence type="ECO:0000256" key="1">
    <source>
        <dbReference type="SAM" id="MobiDB-lite"/>
    </source>
</evidence>
<feature type="region of interest" description="Disordered" evidence="1">
    <location>
        <begin position="1"/>
        <end position="41"/>
    </location>
</feature>
<accession>A0A229S796</accession>
<name>A0A229S796_9PSEU</name>
<proteinExistence type="predicted"/>
<evidence type="ECO:0000313" key="3">
    <source>
        <dbReference type="Proteomes" id="UP000215223"/>
    </source>
</evidence>
<protein>
    <submittedName>
        <fullName evidence="2">Uncharacterized protein</fullName>
    </submittedName>
</protein>
<dbReference type="EMBL" id="NMQT01000066">
    <property type="protein sequence ID" value="OXM54822.1"/>
    <property type="molecule type" value="Genomic_DNA"/>
</dbReference>
<gene>
    <name evidence="2" type="ORF">CFP71_19085</name>
</gene>
<comment type="caution">
    <text evidence="2">The sequence shown here is derived from an EMBL/GenBank/DDBJ whole genome shotgun (WGS) entry which is preliminary data.</text>
</comment>
<dbReference type="Proteomes" id="UP000215223">
    <property type="component" value="Unassembled WGS sequence"/>
</dbReference>
<keyword evidence="3" id="KW-1185">Reference proteome</keyword>
<sequence>MRRGESPLHPGRHPRAPVREGLLEGPRIPQGGLHGPDTRQDTFALPLNKRRLNGVDQHVVDLLRGEIQTGLRQFESSAGVRLSRTDRLVAASRR</sequence>
<reference evidence="2 3" key="1">
    <citation type="submission" date="2017-07" db="EMBL/GenBank/DDBJ databases">
        <title>Amycolatopsis thailandensis Genome sequencing and assembly.</title>
        <authorList>
            <person name="Kaur N."/>
            <person name="Mayilraj S."/>
        </authorList>
    </citation>
    <scope>NUCLEOTIDE SEQUENCE [LARGE SCALE GENOMIC DNA]</scope>
    <source>
        <strain evidence="2 3">JCM 16380</strain>
    </source>
</reference>
<evidence type="ECO:0000313" key="2">
    <source>
        <dbReference type="EMBL" id="OXM54822.1"/>
    </source>
</evidence>
<dbReference type="AlphaFoldDB" id="A0A229S796"/>